<dbReference type="GeneID" id="300553459"/>
<evidence type="ECO:0000259" key="9">
    <source>
        <dbReference type="Pfam" id="PF20511"/>
    </source>
</evidence>
<evidence type="ECO:0000256" key="4">
    <source>
        <dbReference type="ARBA" id="ARBA00022723"/>
    </source>
</evidence>
<dbReference type="InterPro" id="IPR001250">
    <property type="entry name" value="Man6P_Isoase-1"/>
</dbReference>
<dbReference type="InterPro" id="IPR011051">
    <property type="entry name" value="RmlC_Cupin_sf"/>
</dbReference>
<comment type="similarity">
    <text evidence="2">Belongs to the mannose-6-phosphate isomerase type 1 family.</text>
</comment>
<evidence type="ECO:0000313" key="10">
    <source>
        <dbReference type="EMBL" id="KGM18494.1"/>
    </source>
</evidence>
<dbReference type="NCBIfam" id="TIGR00218">
    <property type="entry name" value="manA"/>
    <property type="match status" value="1"/>
</dbReference>
<comment type="caution">
    <text evidence="10">The sequence shown here is derived from an EMBL/GenBank/DDBJ whole genome shotgun (WGS) entry which is preliminary data.</text>
</comment>
<dbReference type="InterPro" id="IPR016305">
    <property type="entry name" value="Mannose-6-P_Isomerase"/>
</dbReference>
<sequence>MEILRGKVRNYDWGSTQALAQLEGRTVPSQKPEAEKWFGAHPGSPSELASAQSPTTLLDLIQQDPQATLGHDVALRYGRLPFLLKLLAADRALSIQVHPTKQQAEEGFARENAEGVPPDAFHRNYKDDNHKPELLVALTEFHVLAGFRPVARTLELFDILDVAPLAPFTAQLQRSPNGQGMRSVLQGFFTLDSGDLSLLLDALLPRVHDLVGGAAGLPDWMVRTLRGIATIAEEYPGDVGILVALLLNHLTLQPGDAIYLAAGQLHAYLSGLGVEIMANSDNVLRGGLTSKHIDVAELMSLVSCEPLADPTLRADAEGFYLTPAPEFDLQWLKPGLRHEVEGPAIILSVDDSVIVDGNSLAPAEAAWVGANDATVQVSGRAFVARVGKH</sequence>
<evidence type="ECO:0000256" key="2">
    <source>
        <dbReference type="ARBA" id="ARBA00010772"/>
    </source>
</evidence>
<proteinExistence type="inferred from homology"/>
<dbReference type="RefSeq" id="WP_035114796.1">
    <property type="nucleotide sequence ID" value="NZ_CP047046.1"/>
</dbReference>
<dbReference type="Gene3D" id="1.10.441.10">
    <property type="entry name" value="Phosphomannose Isomerase, domain 2"/>
    <property type="match status" value="1"/>
</dbReference>
<dbReference type="InterPro" id="IPR046457">
    <property type="entry name" value="PMI_typeI_cat"/>
</dbReference>
<keyword evidence="5 8" id="KW-0862">Zinc</keyword>
<dbReference type="GO" id="GO:0009298">
    <property type="term" value="P:GDP-mannose biosynthetic process"/>
    <property type="evidence" value="ECO:0007669"/>
    <property type="project" value="InterPro"/>
</dbReference>
<dbReference type="PANTHER" id="PTHR10309:SF0">
    <property type="entry name" value="MANNOSE-6-PHOSPHATE ISOMERASE"/>
    <property type="match status" value="1"/>
</dbReference>
<feature type="binding site" evidence="8">
    <location>
        <position position="266"/>
    </location>
    <ligand>
        <name>Zn(2+)</name>
        <dbReference type="ChEBI" id="CHEBI:29105"/>
    </ligand>
</feature>
<evidence type="ECO:0000256" key="7">
    <source>
        <dbReference type="PIRSR" id="PIRSR001480-1"/>
    </source>
</evidence>
<dbReference type="Gene3D" id="2.60.120.10">
    <property type="entry name" value="Jelly Rolls"/>
    <property type="match status" value="2"/>
</dbReference>
<dbReference type="GO" id="GO:0005829">
    <property type="term" value="C:cytosol"/>
    <property type="evidence" value="ECO:0007669"/>
    <property type="project" value="TreeGrafter"/>
</dbReference>
<dbReference type="GO" id="GO:0004476">
    <property type="term" value="F:mannose-6-phosphate isomerase activity"/>
    <property type="evidence" value="ECO:0007669"/>
    <property type="project" value="UniProtKB-EC"/>
</dbReference>
<dbReference type="Proteomes" id="UP000030145">
    <property type="component" value="Unassembled WGS sequence"/>
</dbReference>
<feature type="binding site" evidence="8">
    <location>
        <position position="133"/>
    </location>
    <ligand>
        <name>Zn(2+)</name>
        <dbReference type="ChEBI" id="CHEBI:29105"/>
    </ligand>
</feature>
<keyword evidence="6 10" id="KW-0413">Isomerase</keyword>
<evidence type="ECO:0000256" key="1">
    <source>
        <dbReference type="ARBA" id="ARBA00000757"/>
    </source>
</evidence>
<gene>
    <name evidence="10" type="ORF">MA47_07150</name>
</gene>
<protein>
    <recommendedName>
        <fullName evidence="3">mannose-6-phosphate isomerase</fullName>
        <ecNumber evidence="3">5.3.1.8</ecNumber>
    </recommendedName>
</protein>
<evidence type="ECO:0000256" key="5">
    <source>
        <dbReference type="ARBA" id="ARBA00022833"/>
    </source>
</evidence>
<dbReference type="PRINTS" id="PR00714">
    <property type="entry name" value="MAN6PISMRASE"/>
</dbReference>
<dbReference type="GO" id="GO:0008270">
    <property type="term" value="F:zinc ion binding"/>
    <property type="evidence" value="ECO:0007669"/>
    <property type="project" value="InterPro"/>
</dbReference>
<feature type="binding site" evidence="8">
    <location>
        <position position="96"/>
    </location>
    <ligand>
        <name>Zn(2+)</name>
        <dbReference type="ChEBI" id="CHEBI:29105"/>
    </ligand>
</feature>
<dbReference type="AlphaFoldDB" id="A0A0A2DKQ8"/>
<evidence type="ECO:0000256" key="8">
    <source>
        <dbReference type="PIRSR" id="PIRSR001480-2"/>
    </source>
</evidence>
<dbReference type="EC" id="5.3.1.8" evidence="3"/>
<dbReference type="PROSITE" id="PS00965">
    <property type="entry name" value="PMI_I_1"/>
    <property type="match status" value="1"/>
</dbReference>
<dbReference type="PIRSF" id="PIRSF001480">
    <property type="entry name" value="Mannose-6-phosphate_isomerase"/>
    <property type="match status" value="1"/>
</dbReference>
<accession>A0A0A2DKQ8</accession>
<reference evidence="10 11" key="1">
    <citation type="submission" date="2014-10" db="EMBL/GenBank/DDBJ databases">
        <title>Whole Genome sequence of Corynebacterium auriscanis strain CIP 106629.</title>
        <authorList>
            <person name="Hassan S.S."/>
            <person name="Jamal S.B."/>
            <person name="Tiwari S."/>
            <person name="Oliveira L.D.C."/>
            <person name="Souza F."/>
            <person name="Mariano D.C."/>
            <person name="Almeida S."/>
            <person name="Dorella F."/>
            <person name="Pereira F."/>
            <person name="Carvalho A."/>
            <person name="Leal C.A."/>
            <person name="Soares S.D.C."/>
            <person name="Figueiredo H.C."/>
            <person name="Silva A."/>
            <person name="Azevedo V.A."/>
        </authorList>
    </citation>
    <scope>NUCLEOTIDE SEQUENCE [LARGE SCALE GENOMIC DNA]</scope>
    <source>
        <strain evidence="10 11">CIP 106629</strain>
    </source>
</reference>
<dbReference type="GO" id="GO:0005975">
    <property type="term" value="P:carbohydrate metabolic process"/>
    <property type="evidence" value="ECO:0007669"/>
    <property type="project" value="InterPro"/>
</dbReference>
<comment type="cofactor">
    <cofactor evidence="8">
        <name>Zn(2+)</name>
        <dbReference type="ChEBI" id="CHEBI:29105"/>
    </cofactor>
    <text evidence="8">Binds 1 zinc ion per subunit.</text>
</comment>
<feature type="active site" evidence="7">
    <location>
        <position position="285"/>
    </location>
</feature>
<dbReference type="CDD" id="cd07011">
    <property type="entry name" value="cupin_PMI_type_I_N"/>
    <property type="match status" value="1"/>
</dbReference>
<name>A0A0A2DKQ8_9CORY</name>
<evidence type="ECO:0000256" key="3">
    <source>
        <dbReference type="ARBA" id="ARBA00011956"/>
    </source>
</evidence>
<dbReference type="PANTHER" id="PTHR10309">
    <property type="entry name" value="MANNOSE-6-PHOSPHATE ISOMERASE"/>
    <property type="match status" value="1"/>
</dbReference>
<feature type="domain" description="Phosphomannose isomerase type I catalytic" evidence="9">
    <location>
        <begin position="4"/>
        <end position="150"/>
    </location>
</feature>
<evidence type="ECO:0000256" key="6">
    <source>
        <dbReference type="ARBA" id="ARBA00023235"/>
    </source>
</evidence>
<comment type="catalytic activity">
    <reaction evidence="1">
        <text>D-mannose 6-phosphate = D-fructose 6-phosphate</text>
        <dbReference type="Rhea" id="RHEA:12356"/>
        <dbReference type="ChEBI" id="CHEBI:58735"/>
        <dbReference type="ChEBI" id="CHEBI:61527"/>
        <dbReference type="EC" id="5.3.1.8"/>
    </reaction>
</comment>
<keyword evidence="11" id="KW-1185">Reference proteome</keyword>
<dbReference type="SUPFAM" id="SSF51182">
    <property type="entry name" value="RmlC-like cupins"/>
    <property type="match status" value="1"/>
</dbReference>
<dbReference type="Pfam" id="PF20511">
    <property type="entry name" value="PMI_typeI_cat"/>
    <property type="match status" value="1"/>
</dbReference>
<evidence type="ECO:0000313" key="11">
    <source>
        <dbReference type="Proteomes" id="UP000030145"/>
    </source>
</evidence>
<keyword evidence="4 8" id="KW-0479">Metal-binding</keyword>
<dbReference type="InterPro" id="IPR014710">
    <property type="entry name" value="RmlC-like_jellyroll"/>
</dbReference>
<dbReference type="InterPro" id="IPR018050">
    <property type="entry name" value="Pmannose_isomerase-type1_CS"/>
</dbReference>
<feature type="binding site" evidence="8">
    <location>
        <position position="98"/>
    </location>
    <ligand>
        <name>Zn(2+)</name>
        <dbReference type="ChEBI" id="CHEBI:29105"/>
    </ligand>
</feature>
<organism evidence="10 11">
    <name type="scientific">Corynebacterium auriscanis</name>
    <dbReference type="NCBI Taxonomy" id="99807"/>
    <lineage>
        <taxon>Bacteria</taxon>
        <taxon>Bacillati</taxon>
        <taxon>Actinomycetota</taxon>
        <taxon>Actinomycetes</taxon>
        <taxon>Mycobacteriales</taxon>
        <taxon>Corynebacteriaceae</taxon>
        <taxon>Corynebacterium</taxon>
    </lineage>
</organism>
<dbReference type="EMBL" id="JRVJ01000011">
    <property type="protein sequence ID" value="KGM18494.1"/>
    <property type="molecule type" value="Genomic_DNA"/>
</dbReference>